<comment type="caution">
    <text evidence="2">The sequence shown here is derived from an EMBL/GenBank/DDBJ whole genome shotgun (WGS) entry which is preliminary data.</text>
</comment>
<evidence type="ECO:0000256" key="1">
    <source>
        <dbReference type="SAM" id="MobiDB-lite"/>
    </source>
</evidence>
<feature type="compositionally biased region" description="Basic and acidic residues" evidence="1">
    <location>
        <begin position="38"/>
        <end position="50"/>
    </location>
</feature>
<dbReference type="Proteomes" id="UP000287124">
    <property type="component" value="Unassembled WGS sequence"/>
</dbReference>
<dbReference type="EMBL" id="MIKF01000168">
    <property type="protein sequence ID" value="RTE75981.1"/>
    <property type="molecule type" value="Genomic_DNA"/>
</dbReference>
<accession>A0A430LJV4</accession>
<keyword evidence="3" id="KW-1185">Reference proteome</keyword>
<organism evidence="2 3">
    <name type="scientific">Fusarium euwallaceae</name>
    <dbReference type="NCBI Taxonomy" id="1147111"/>
    <lineage>
        <taxon>Eukaryota</taxon>
        <taxon>Fungi</taxon>
        <taxon>Dikarya</taxon>
        <taxon>Ascomycota</taxon>
        <taxon>Pezizomycotina</taxon>
        <taxon>Sordariomycetes</taxon>
        <taxon>Hypocreomycetidae</taxon>
        <taxon>Hypocreales</taxon>
        <taxon>Nectriaceae</taxon>
        <taxon>Fusarium</taxon>
        <taxon>Fusarium solani species complex</taxon>
    </lineage>
</organism>
<name>A0A430LJV4_9HYPO</name>
<feature type="region of interest" description="Disordered" evidence="1">
    <location>
        <begin position="30"/>
        <end position="50"/>
    </location>
</feature>
<evidence type="ECO:0000313" key="2">
    <source>
        <dbReference type="EMBL" id="RTE75981.1"/>
    </source>
</evidence>
<protein>
    <submittedName>
        <fullName evidence="2">Uncharacterized protein</fullName>
    </submittedName>
</protein>
<proteinExistence type="predicted"/>
<dbReference type="AlphaFoldDB" id="A0A430LJV4"/>
<sequence>MDFHKPSWADCPHKAPYTKDDIWTEIKSDSDLDASDSETSRSDYHSHEGLPDHPRDFEHLAFTAGLIVNKISDNRLDTFSWELETCIPEAILGPRGIITTRQRLLSALSIITNSCCRGNTAIPATQGSTIDLSSFRKLKSLRWRAPRAEDIPALLSALTMNRRHLERLELDLRECYDDEDVYLLSLQESVMQDSAFLRKLLRIQHTPSTPMFPQLRKLSLLSTTVGPGLAQGLDFGTLSSLRFRDCHGLPGFFATLAELGVQPRIKAFEIYSSYSLNDLFGQEEELEEAVARFLSCFRGLVDLVLRVAPGPWFPKHEFWSSLLTHRPTLQNCVLEELAWECINRSWGASTTTITDIEETDSTGVSYGVEDWGCQLRKERVSGGVLSPSIYRLQEEFCDFIEWAFGHQGIHSLRTIAVGDFSAAGPCQSRLCISVDDYGMLRVLKGRDKRMAYPLEKFREFIRLERDSLNDGGL</sequence>
<evidence type="ECO:0000313" key="3">
    <source>
        <dbReference type="Proteomes" id="UP000287124"/>
    </source>
</evidence>
<gene>
    <name evidence="2" type="ORF">BHE90_009563</name>
</gene>
<reference evidence="2 3" key="1">
    <citation type="submission" date="2017-06" db="EMBL/GenBank/DDBJ databases">
        <title>Comparative genomic analysis of Ambrosia Fusariam Clade fungi.</title>
        <authorList>
            <person name="Stajich J.E."/>
            <person name="Carrillo J."/>
            <person name="Kijimoto T."/>
            <person name="Eskalen A."/>
            <person name="O'Donnell K."/>
            <person name="Kasson M."/>
        </authorList>
    </citation>
    <scope>NUCLEOTIDE SEQUENCE [LARGE SCALE GENOMIC DNA]</scope>
    <source>
        <strain evidence="2 3">UCR1854</strain>
    </source>
</reference>